<dbReference type="InterPro" id="IPR013670">
    <property type="entry name" value="EcoEI_R_C_dom"/>
</dbReference>
<dbReference type="EMBL" id="VLKP01000007">
    <property type="protein sequence ID" value="TWI10320.1"/>
    <property type="molecule type" value="Genomic_DNA"/>
</dbReference>
<dbReference type="AlphaFoldDB" id="A0A562LRQ8"/>
<keyword evidence="3" id="KW-1185">Reference proteome</keyword>
<dbReference type="InterPro" id="IPR014001">
    <property type="entry name" value="Helicase_ATP-bd"/>
</dbReference>
<dbReference type="PROSITE" id="PS51192">
    <property type="entry name" value="HELICASE_ATP_BIND_1"/>
    <property type="match status" value="1"/>
</dbReference>
<dbReference type="Pfam" id="PF08463">
    <property type="entry name" value="EcoEI_R_C"/>
    <property type="match status" value="1"/>
</dbReference>
<accession>A0A562LRQ8</accession>
<dbReference type="InterPro" id="IPR006935">
    <property type="entry name" value="Helicase/UvrB_N"/>
</dbReference>
<organism evidence="2 3">
    <name type="scientific">Aerolutibacter ruishenii</name>
    <dbReference type="NCBI Taxonomy" id="686800"/>
    <lineage>
        <taxon>Bacteria</taxon>
        <taxon>Pseudomonadati</taxon>
        <taxon>Pseudomonadota</taxon>
        <taxon>Gammaproteobacteria</taxon>
        <taxon>Lysobacterales</taxon>
        <taxon>Lysobacteraceae</taxon>
        <taxon>Aerolutibacter</taxon>
    </lineage>
</organism>
<dbReference type="SMART" id="SM00487">
    <property type="entry name" value="DEXDc"/>
    <property type="match status" value="1"/>
</dbReference>
<dbReference type="GO" id="GO:0005829">
    <property type="term" value="C:cytosol"/>
    <property type="evidence" value="ECO:0007669"/>
    <property type="project" value="TreeGrafter"/>
</dbReference>
<dbReference type="SUPFAM" id="SSF52540">
    <property type="entry name" value="P-loop containing nucleoside triphosphate hydrolases"/>
    <property type="match status" value="2"/>
</dbReference>
<dbReference type="GO" id="GO:0016787">
    <property type="term" value="F:hydrolase activity"/>
    <property type="evidence" value="ECO:0007669"/>
    <property type="project" value="InterPro"/>
</dbReference>
<name>A0A562LRQ8_9GAMM</name>
<dbReference type="Gene3D" id="3.90.1570.30">
    <property type="match status" value="1"/>
</dbReference>
<dbReference type="CDD" id="cd18032">
    <property type="entry name" value="DEXHc_RE_I_III_res"/>
    <property type="match status" value="1"/>
</dbReference>
<dbReference type="GO" id="GO:0005524">
    <property type="term" value="F:ATP binding"/>
    <property type="evidence" value="ECO:0007669"/>
    <property type="project" value="InterPro"/>
</dbReference>
<gene>
    <name evidence="2" type="ORF">IP93_01899</name>
</gene>
<dbReference type="PANTHER" id="PTHR47396">
    <property type="entry name" value="TYPE I RESTRICTION ENZYME ECOKI R PROTEIN"/>
    <property type="match status" value="1"/>
</dbReference>
<dbReference type="InterPro" id="IPR050742">
    <property type="entry name" value="Helicase_Restrict-Modif_Enz"/>
</dbReference>
<dbReference type="PANTHER" id="PTHR47396:SF1">
    <property type="entry name" value="ATP-DEPENDENT HELICASE IRC3-RELATED"/>
    <property type="match status" value="1"/>
</dbReference>
<feature type="domain" description="Helicase ATP-binding" evidence="1">
    <location>
        <begin position="170"/>
        <end position="360"/>
    </location>
</feature>
<protein>
    <submittedName>
        <fullName evidence="2">Type I restriction enzyme R subunit</fullName>
    </submittedName>
</protein>
<dbReference type="OrthoDB" id="9804086at2"/>
<dbReference type="RefSeq" id="WP_144814911.1">
    <property type="nucleotide sequence ID" value="NZ_VLKP01000007.1"/>
</dbReference>
<evidence type="ECO:0000313" key="3">
    <source>
        <dbReference type="Proteomes" id="UP000316471"/>
    </source>
</evidence>
<dbReference type="Proteomes" id="UP000316471">
    <property type="component" value="Unassembled WGS sequence"/>
</dbReference>
<dbReference type="GO" id="GO:0006304">
    <property type="term" value="P:DNA modification"/>
    <property type="evidence" value="ECO:0007669"/>
    <property type="project" value="InterPro"/>
</dbReference>
<proteinExistence type="predicted"/>
<evidence type="ECO:0000313" key="2">
    <source>
        <dbReference type="EMBL" id="TWI10320.1"/>
    </source>
</evidence>
<dbReference type="InterPro" id="IPR027417">
    <property type="entry name" value="P-loop_NTPase"/>
</dbReference>
<dbReference type="Pfam" id="PF04851">
    <property type="entry name" value="ResIII"/>
    <property type="match status" value="1"/>
</dbReference>
<dbReference type="GO" id="GO:0003677">
    <property type="term" value="F:DNA binding"/>
    <property type="evidence" value="ECO:0007669"/>
    <property type="project" value="InterPro"/>
</dbReference>
<comment type="caution">
    <text evidence="2">The sequence shown here is derived from an EMBL/GenBank/DDBJ whole genome shotgun (WGS) entry which is preliminary data.</text>
</comment>
<dbReference type="Gene3D" id="3.40.50.300">
    <property type="entry name" value="P-loop containing nucleotide triphosphate hydrolases"/>
    <property type="match status" value="2"/>
</dbReference>
<reference evidence="2 3" key="1">
    <citation type="journal article" date="2015" name="Stand. Genomic Sci.">
        <title>Genomic Encyclopedia of Bacterial and Archaeal Type Strains, Phase III: the genomes of soil and plant-associated and newly described type strains.</title>
        <authorList>
            <person name="Whitman W.B."/>
            <person name="Woyke T."/>
            <person name="Klenk H.P."/>
            <person name="Zhou Y."/>
            <person name="Lilburn T.G."/>
            <person name="Beck B.J."/>
            <person name="De Vos P."/>
            <person name="Vandamme P."/>
            <person name="Eisen J.A."/>
            <person name="Garrity G."/>
            <person name="Hugenholtz P."/>
            <person name="Kyrpides N.C."/>
        </authorList>
    </citation>
    <scope>NUCLEOTIDE SEQUENCE [LARGE SCALE GENOMIC DNA]</scope>
    <source>
        <strain evidence="2 3">CGMCC 1.10136</strain>
    </source>
</reference>
<sequence>MTPEAKARLLIDQKLETAGWVVQDQKDLNLGAGQGVAVREYPTDTGPADYLLFVDRQPVGVIEAKRDEAGHNLSVHETQTERYANATLKWRKGGTPLRFLYEGTGQIIYFTDGADPAPRARELFHFFRPQTLADWAAEPDTLRRRLTRMPPLPERNLRDCQINAVTGLEQSLAKNKPRALIHMATGAGKTFTAITSVYRLLKFGGAKRILFLVDTRNLGKQAQQEFMAYTPPDDGRKFTELYNVQRLASSNIDPHAQVCISTIQRMYSILSGTELAETSEDISLNEVGQSNAQAKLVQYNPRVPIEEFDFIVIDECHRSIYNLWKQVLDYFDAFLIGLTATPDKRTYGFFNENVVAEYSYEQSVVDGVNVGYDVYEIETEVTRKGATLVAKEWVDHRDRKTRARRWAQTEEDTAYGATDLDRSVVNPSQIRQVIQAMKTAVETSIFPHRKETPKTLIFAKTDSHADDIIRMVREVYDEGNAFCKKVTYRAGVDAETGQSVAGDDADSVLANFRNDYHPRIAVTVDMIATGTDVKPLEVLLFMRDVRSKGYYEQMKGRGVRSLDAEALKKVSNSADGAKTHFVLVDAVGVEKSLKTESRPLERTPTLSLDNLLKGVAVGARDADTVQSLGNRLVRLAKQLDDKALARIKQASGGIGLQDLARGLVQALDPDRVLADALDAAKAAGITRSQDTVTDAELDAAGRQRVDAACQPFDNPALRDLVESSRRDREQLIDIINTDSVTRSEFAAQAQANAEAAVGRFREFLETHRDEIAALGFFYAQPYRRRELTLDMIDELHDALSRPPLMLTTEKLWTAYARVQESQVRGSGVRRQLTDLVSLVRFALGMDEELRPFADSVDKRFQDWVFRHNARRATAFTPEQMEWLRLVKDHIASSCRIERDDFDYAQLAGKGGLQRAWHVFDGQLDELLAEMNEELVA</sequence>
<evidence type="ECO:0000259" key="1">
    <source>
        <dbReference type="PROSITE" id="PS51192"/>
    </source>
</evidence>